<evidence type="ECO:0000313" key="4">
    <source>
        <dbReference type="EMBL" id="KAK4789662.1"/>
    </source>
</evidence>
<evidence type="ECO:0008006" key="6">
    <source>
        <dbReference type="Google" id="ProtNLM"/>
    </source>
</evidence>
<comment type="caution">
    <text evidence="4">The sequence shown here is derived from an EMBL/GenBank/DDBJ whole genome shotgun (WGS) entry which is preliminary data.</text>
</comment>
<dbReference type="PANTHER" id="PTHR45966">
    <property type="entry name" value="GDSL-LIKE LIPASE/ACYLHYDROLASE"/>
    <property type="match status" value="1"/>
</dbReference>
<dbReference type="CDD" id="cd01837">
    <property type="entry name" value="SGNH_plant_lipase_like"/>
    <property type="match status" value="1"/>
</dbReference>
<dbReference type="PANTHER" id="PTHR45966:SF1">
    <property type="entry name" value="GDSL ESTERASE_LIPASE 1-RELATED"/>
    <property type="match status" value="1"/>
</dbReference>
<comment type="similarity">
    <text evidence="1">Belongs to the 'GDSL' lipolytic enzyme family.</text>
</comment>
<accession>A0AAN7R4P7</accession>
<reference evidence="4 5" key="1">
    <citation type="journal article" date="2023" name="Hortic Res">
        <title>Pangenome of water caltrop reveals structural variations and asymmetric subgenome divergence after allopolyploidization.</title>
        <authorList>
            <person name="Zhang X."/>
            <person name="Chen Y."/>
            <person name="Wang L."/>
            <person name="Yuan Y."/>
            <person name="Fang M."/>
            <person name="Shi L."/>
            <person name="Lu R."/>
            <person name="Comes H.P."/>
            <person name="Ma Y."/>
            <person name="Chen Y."/>
            <person name="Huang G."/>
            <person name="Zhou Y."/>
            <person name="Zheng Z."/>
            <person name="Qiu Y."/>
        </authorList>
    </citation>
    <scope>NUCLEOTIDE SEQUENCE [LARGE SCALE GENOMIC DNA]</scope>
    <source>
        <strain evidence="4">F231</strain>
    </source>
</reference>
<dbReference type="AlphaFoldDB" id="A0AAN7R4P7"/>
<dbReference type="SUPFAM" id="SSF52266">
    <property type="entry name" value="SGNH hydrolase"/>
    <property type="match status" value="1"/>
</dbReference>
<dbReference type="GO" id="GO:0016298">
    <property type="term" value="F:lipase activity"/>
    <property type="evidence" value="ECO:0007669"/>
    <property type="project" value="InterPro"/>
</dbReference>
<protein>
    <recommendedName>
        <fullName evidence="6">GDSL esterase/lipase 1-like</fullName>
    </recommendedName>
</protein>
<proteinExistence type="inferred from homology"/>
<dbReference type="PROSITE" id="PS01098">
    <property type="entry name" value="LIPASE_GDSL_SER"/>
    <property type="match status" value="1"/>
</dbReference>
<sequence>MSASMTMSPLLSSVIIILLFLAAVSAAARPENRQAAALFVFGDSVFDAGTNNFINTTADFRANFAPYGETFFKYPTGRFGDGRLIPDFIAEFARLPLIPPYLQPGKFRLAGGVNFASGGAGALVETYQGYVVSLEAQTRQFEKLVKQLERASGVESAQKTLADAVYMISIGANDYLFPLSSNSTAFQSQSHEEYVEMVVGNTAKAIKRIHKKGGRKFGLLKMPPLGCLPLTRAMAVSNSAGGCLEEIYGIVKLHNQVALPKALKKLEKKLDGFKYSVFDFYTSTLELINNPSKYGFKEGKTACCGSGRYRGNNSCGGKRGEMEYELCNHPSEYVFFDSTHATERAYRHLAELMWSGSPPITGPYNMESLFKLA</sequence>
<evidence type="ECO:0000313" key="5">
    <source>
        <dbReference type="Proteomes" id="UP001346149"/>
    </source>
</evidence>
<gene>
    <name evidence="4" type="ORF">SAY86_016966</name>
</gene>
<keyword evidence="2 3" id="KW-0732">Signal</keyword>
<dbReference type="InterPro" id="IPR001087">
    <property type="entry name" value="GDSL"/>
</dbReference>
<dbReference type="Proteomes" id="UP001346149">
    <property type="component" value="Unassembled WGS sequence"/>
</dbReference>
<dbReference type="Pfam" id="PF00657">
    <property type="entry name" value="Lipase_GDSL"/>
    <property type="match status" value="1"/>
</dbReference>
<evidence type="ECO:0000256" key="2">
    <source>
        <dbReference type="ARBA" id="ARBA00022729"/>
    </source>
</evidence>
<feature type="chain" id="PRO_5042967970" description="GDSL esterase/lipase 1-like" evidence="3">
    <location>
        <begin position="28"/>
        <end position="373"/>
    </location>
</feature>
<organism evidence="4 5">
    <name type="scientific">Trapa natans</name>
    <name type="common">Water chestnut</name>
    <dbReference type="NCBI Taxonomy" id="22666"/>
    <lineage>
        <taxon>Eukaryota</taxon>
        <taxon>Viridiplantae</taxon>
        <taxon>Streptophyta</taxon>
        <taxon>Embryophyta</taxon>
        <taxon>Tracheophyta</taxon>
        <taxon>Spermatophyta</taxon>
        <taxon>Magnoliopsida</taxon>
        <taxon>eudicotyledons</taxon>
        <taxon>Gunneridae</taxon>
        <taxon>Pentapetalae</taxon>
        <taxon>rosids</taxon>
        <taxon>malvids</taxon>
        <taxon>Myrtales</taxon>
        <taxon>Lythraceae</taxon>
        <taxon>Trapa</taxon>
    </lineage>
</organism>
<evidence type="ECO:0000256" key="1">
    <source>
        <dbReference type="ARBA" id="ARBA00008668"/>
    </source>
</evidence>
<dbReference type="EMBL" id="JAXQNO010000010">
    <property type="protein sequence ID" value="KAK4789662.1"/>
    <property type="molecule type" value="Genomic_DNA"/>
</dbReference>
<evidence type="ECO:0000256" key="3">
    <source>
        <dbReference type="SAM" id="SignalP"/>
    </source>
</evidence>
<feature type="signal peptide" evidence="3">
    <location>
        <begin position="1"/>
        <end position="27"/>
    </location>
</feature>
<dbReference type="Gene3D" id="3.40.50.1110">
    <property type="entry name" value="SGNH hydrolase"/>
    <property type="match status" value="1"/>
</dbReference>
<dbReference type="GO" id="GO:0006629">
    <property type="term" value="P:lipid metabolic process"/>
    <property type="evidence" value="ECO:0007669"/>
    <property type="project" value="InterPro"/>
</dbReference>
<name>A0AAN7R4P7_TRANT</name>
<dbReference type="InterPro" id="IPR036514">
    <property type="entry name" value="SGNH_hydro_sf"/>
</dbReference>
<dbReference type="InterPro" id="IPR008265">
    <property type="entry name" value="Lipase_GDSL_AS"/>
</dbReference>
<dbReference type="InterPro" id="IPR035669">
    <property type="entry name" value="SGNH_plant_lipase-like"/>
</dbReference>
<dbReference type="InterPro" id="IPR044552">
    <property type="entry name" value="GLIP1-5/GLL25"/>
</dbReference>
<keyword evidence="5" id="KW-1185">Reference proteome</keyword>